<dbReference type="Proteomes" id="UP000886110">
    <property type="component" value="Unassembled WGS sequence"/>
</dbReference>
<dbReference type="InterPro" id="IPR036390">
    <property type="entry name" value="WH_DNA-bd_sf"/>
</dbReference>
<dbReference type="InterPro" id="IPR000835">
    <property type="entry name" value="HTH_MarR-typ"/>
</dbReference>
<dbReference type="Gene3D" id="1.10.10.10">
    <property type="entry name" value="Winged helix-like DNA-binding domain superfamily/Winged helix DNA-binding domain"/>
    <property type="match status" value="1"/>
</dbReference>
<dbReference type="AlphaFoldDB" id="A0A7C5DAH3"/>
<organism evidence="2">
    <name type="scientific">candidate division WOR-3 bacterium</name>
    <dbReference type="NCBI Taxonomy" id="2052148"/>
    <lineage>
        <taxon>Bacteria</taxon>
        <taxon>Bacteria division WOR-3</taxon>
    </lineage>
</organism>
<accession>A0A7C5DAH3</accession>
<dbReference type="Pfam" id="PF12802">
    <property type="entry name" value="MarR_2"/>
    <property type="match status" value="1"/>
</dbReference>
<evidence type="ECO:0000259" key="1">
    <source>
        <dbReference type="PROSITE" id="PS50995"/>
    </source>
</evidence>
<reference evidence="2" key="1">
    <citation type="journal article" date="2020" name="mSystems">
        <title>Genome- and Community-Level Interaction Insights into Carbon Utilization and Element Cycling Functions of Hydrothermarchaeota in Hydrothermal Sediment.</title>
        <authorList>
            <person name="Zhou Z."/>
            <person name="Liu Y."/>
            <person name="Xu W."/>
            <person name="Pan J."/>
            <person name="Luo Z.H."/>
            <person name="Li M."/>
        </authorList>
    </citation>
    <scope>NUCLEOTIDE SEQUENCE [LARGE SCALE GENOMIC DNA]</scope>
    <source>
        <strain evidence="2">HyVt-74</strain>
    </source>
</reference>
<feature type="domain" description="HTH marR-type" evidence="1">
    <location>
        <begin position="16"/>
        <end position="99"/>
    </location>
</feature>
<dbReference type="EMBL" id="DRTB01000036">
    <property type="protein sequence ID" value="HHE04521.1"/>
    <property type="molecule type" value="Genomic_DNA"/>
</dbReference>
<dbReference type="SUPFAM" id="SSF46785">
    <property type="entry name" value="Winged helix' DNA-binding domain"/>
    <property type="match status" value="1"/>
</dbReference>
<name>A0A7C5DAH3_UNCW3</name>
<gene>
    <name evidence="2" type="ORF">ENL19_00500</name>
</gene>
<sequence length="99" mass="11968">MKIEEEIKGRFRNEYHKGLINLMYTVKQISYQFLQFLKKHKITEPQYNILRILRGAKPLQQVSINYLKERMLDKSPDVSRIIDRLLEKGYIERKENALD</sequence>
<comment type="caution">
    <text evidence="2">The sequence shown here is derived from an EMBL/GenBank/DDBJ whole genome shotgun (WGS) entry which is preliminary data.</text>
</comment>
<proteinExistence type="predicted"/>
<dbReference type="PROSITE" id="PS50995">
    <property type="entry name" value="HTH_MARR_2"/>
    <property type="match status" value="1"/>
</dbReference>
<protein>
    <submittedName>
        <fullName evidence="2">MarR family transcriptional regulator</fullName>
    </submittedName>
</protein>
<dbReference type="InterPro" id="IPR036388">
    <property type="entry name" value="WH-like_DNA-bd_sf"/>
</dbReference>
<dbReference type="GO" id="GO:0003700">
    <property type="term" value="F:DNA-binding transcription factor activity"/>
    <property type="evidence" value="ECO:0007669"/>
    <property type="project" value="InterPro"/>
</dbReference>
<feature type="non-terminal residue" evidence="2">
    <location>
        <position position="99"/>
    </location>
</feature>
<evidence type="ECO:0000313" key="2">
    <source>
        <dbReference type="EMBL" id="HHE04521.1"/>
    </source>
</evidence>